<name>A0ACC2W7B8_9TREE</name>
<keyword evidence="2" id="KW-1185">Reference proteome</keyword>
<dbReference type="Proteomes" id="UP001230649">
    <property type="component" value="Unassembled WGS sequence"/>
</dbReference>
<evidence type="ECO:0000313" key="2">
    <source>
        <dbReference type="Proteomes" id="UP001230649"/>
    </source>
</evidence>
<gene>
    <name evidence="1" type="ORF">QFC20_003851</name>
</gene>
<evidence type="ECO:0000313" key="1">
    <source>
        <dbReference type="EMBL" id="KAJ9106951.1"/>
    </source>
</evidence>
<accession>A0ACC2W7B8</accession>
<organism evidence="1 2">
    <name type="scientific">Naganishia adeliensis</name>
    <dbReference type="NCBI Taxonomy" id="92952"/>
    <lineage>
        <taxon>Eukaryota</taxon>
        <taxon>Fungi</taxon>
        <taxon>Dikarya</taxon>
        <taxon>Basidiomycota</taxon>
        <taxon>Agaricomycotina</taxon>
        <taxon>Tremellomycetes</taxon>
        <taxon>Filobasidiales</taxon>
        <taxon>Filobasidiaceae</taxon>
        <taxon>Naganishia</taxon>
    </lineage>
</organism>
<dbReference type="EMBL" id="JASBWS010000039">
    <property type="protein sequence ID" value="KAJ9106951.1"/>
    <property type="molecule type" value="Genomic_DNA"/>
</dbReference>
<sequence>MTQETQCISPERLLIELTPELSPITDDHGDDIAELEISEHWVTEREGEGANEEFAIVFKDDDEQEEEQAEDRNEDTGGVGEVGHADVSNANNQGVESYTSTCSLLHYRPTRHPMTTPITYH</sequence>
<proteinExistence type="predicted"/>
<reference evidence="1" key="1">
    <citation type="submission" date="2023-04" db="EMBL/GenBank/DDBJ databases">
        <title>Draft Genome sequencing of Naganishia species isolated from polar environments using Oxford Nanopore Technology.</title>
        <authorList>
            <person name="Leo P."/>
            <person name="Venkateswaran K."/>
        </authorList>
    </citation>
    <scope>NUCLEOTIDE SEQUENCE</scope>
    <source>
        <strain evidence="1">MNA-CCFEE 5262</strain>
    </source>
</reference>
<protein>
    <submittedName>
        <fullName evidence="1">Uncharacterized protein</fullName>
    </submittedName>
</protein>
<comment type="caution">
    <text evidence="1">The sequence shown here is derived from an EMBL/GenBank/DDBJ whole genome shotgun (WGS) entry which is preliminary data.</text>
</comment>